<keyword evidence="3" id="KW-1185">Reference proteome</keyword>
<organism evidence="2 3">
    <name type="scientific">Mitosporidium daphniae</name>
    <dbReference type="NCBI Taxonomy" id="1485682"/>
    <lineage>
        <taxon>Eukaryota</taxon>
        <taxon>Fungi</taxon>
        <taxon>Fungi incertae sedis</taxon>
        <taxon>Microsporidia</taxon>
        <taxon>Mitosporidium</taxon>
    </lineage>
</organism>
<dbReference type="HOGENOM" id="CLU_421266_0_0_1"/>
<dbReference type="EMBL" id="JMKJ01000444">
    <property type="protein sequence ID" value="KGG50918.1"/>
    <property type="molecule type" value="Genomic_DNA"/>
</dbReference>
<sequence>MRPASSSDKPKLKSSSISKRILKITPDAPEPPLPNKDMSSYELIPEFEDDHFLCKAASMQKLQIVEKKPTLEFSLGPKSYKLDKAPDKNFIVLGSFYQCDIPLYHYPRKKIKVHVPRNISYDLYVQMDARSRLSRIESTSYAALKRGHLFSASFSLPAVREKISSHHQVKDDIFLQEHISFDCSSSDPIESTPEIENEGSLETDVNITSSRLLKQCRSFNCTSESWENLFVFEQNVYFNKLCKLIKLRLTSSSFLSEVDKIKNLYASKCKSFFKDALESFREQENIILRYLEFITEFEIYPFEEIFTSWVSFISFSHRKKNSTKLQADAKASLLLPFFNFCKKKISFSCFSTLFGLFSTLFKEKEQNLIENGNLRGLFFEISDFVNRFLTEYGYLQRAYLISLLYCRVLITNQKINVDDSIDMSILESLQFPNVSTATTIQPSFDPWEYLRDEFLKNKSCPSIEALLNIWLNLESSMNVCPSFCISRSDSSPFSKISFSDDLQPLMISAFDGSPNPLDCVDFAMKERVILDQLTFCGLNLYDHASDRTELVEGPFLTTDTISLFKEFCRGKESTMQGYWEELCAKRTARCRFLVNVFRKHLFYSPLSFNYGAFRFTVLQVSSKSCNKQALNISVAFILELALAYLREQHYF</sequence>
<proteinExistence type="predicted"/>
<dbReference type="GeneID" id="25260143"/>
<feature type="non-terminal residue" evidence="2">
    <location>
        <position position="651"/>
    </location>
</feature>
<dbReference type="VEuPathDB" id="MicrosporidiaDB:DI09_4p10"/>
<evidence type="ECO:0000313" key="2">
    <source>
        <dbReference type="EMBL" id="KGG50918.1"/>
    </source>
</evidence>
<reference evidence="2 3" key="1">
    <citation type="submission" date="2014-04" db="EMBL/GenBank/DDBJ databases">
        <title>A new species of microsporidia sheds light on the evolution of extreme parasitism.</title>
        <authorList>
            <person name="Haag K.L."/>
            <person name="James T.Y."/>
            <person name="Larsson R."/>
            <person name="Schaer T.M."/>
            <person name="Refardt D."/>
            <person name="Pombert J.-F."/>
            <person name="Ebert D."/>
        </authorList>
    </citation>
    <scope>NUCLEOTIDE SEQUENCE [LARGE SCALE GENOMIC DNA]</scope>
    <source>
        <strain evidence="2 3">UGP3</strain>
        <tissue evidence="2">Spores</tissue>
    </source>
</reference>
<accession>A0A098VPI4</accession>
<evidence type="ECO:0000313" key="3">
    <source>
        <dbReference type="Proteomes" id="UP000029725"/>
    </source>
</evidence>
<feature type="region of interest" description="Disordered" evidence="1">
    <location>
        <begin position="1"/>
        <end position="37"/>
    </location>
</feature>
<gene>
    <name evidence="2" type="ORF">DI09_4p10</name>
</gene>
<dbReference type="RefSeq" id="XP_013237398.1">
    <property type="nucleotide sequence ID" value="XM_013381944.1"/>
</dbReference>
<dbReference type="AlphaFoldDB" id="A0A098VPI4"/>
<name>A0A098VPI4_9MICR</name>
<dbReference type="Proteomes" id="UP000029725">
    <property type="component" value="Unassembled WGS sequence"/>
</dbReference>
<protein>
    <submittedName>
        <fullName evidence="2">Uncharacterized protein</fullName>
    </submittedName>
</protein>
<comment type="caution">
    <text evidence="2">The sequence shown here is derived from an EMBL/GenBank/DDBJ whole genome shotgun (WGS) entry which is preliminary data.</text>
</comment>
<evidence type="ECO:0000256" key="1">
    <source>
        <dbReference type="SAM" id="MobiDB-lite"/>
    </source>
</evidence>